<reference evidence="1" key="1">
    <citation type="submission" date="2015-07" db="EMBL/GenBank/DDBJ databases">
        <title>Adaptation to a free-living lifestyle via gene acquisitions in the diplomonad Trepomonas sp. PC1.</title>
        <authorList>
            <person name="Xu F."/>
            <person name="Jerlstrom-Hultqvist J."/>
            <person name="Kolisko M."/>
            <person name="Simpson A.G.B."/>
            <person name="Roger A.J."/>
            <person name="Svard S.G."/>
            <person name="Andersson J.O."/>
        </authorList>
    </citation>
    <scope>NUCLEOTIDE SEQUENCE</scope>
    <source>
        <strain evidence="1">PC1</strain>
    </source>
</reference>
<name>A0A146JW35_9EUKA</name>
<dbReference type="EMBL" id="GDID01007836">
    <property type="protein sequence ID" value="JAP88770.1"/>
    <property type="molecule type" value="Transcribed_RNA"/>
</dbReference>
<evidence type="ECO:0000313" key="1">
    <source>
        <dbReference type="EMBL" id="JAP88770.1"/>
    </source>
</evidence>
<feature type="non-terminal residue" evidence="1">
    <location>
        <position position="1"/>
    </location>
</feature>
<gene>
    <name evidence="1" type="ORF">TPC1_31735</name>
</gene>
<organism evidence="1">
    <name type="scientific">Trepomonas sp. PC1</name>
    <dbReference type="NCBI Taxonomy" id="1076344"/>
    <lineage>
        <taxon>Eukaryota</taxon>
        <taxon>Metamonada</taxon>
        <taxon>Diplomonadida</taxon>
        <taxon>Hexamitidae</taxon>
        <taxon>Hexamitinae</taxon>
        <taxon>Trepomonas</taxon>
    </lineage>
</organism>
<protein>
    <recommendedName>
        <fullName evidence="2">Leucine rich repeats-containing protein</fullName>
    </recommendedName>
</protein>
<sequence>KLFVYLEIFDEQLFDSEDRMYVQCVIAPKLKVLTDQFSVFQRLKYLILPNVETFSENACLCNLILYSVYAPRTLDLKPNCIKSNYCLRWFCISNLAKFETDSISCLFMRRLNVFKADRNAFLSIRLEKTKILQNAIIETQEDNQQNFSIQIEDHSNDLLSRQLYCRLKIKQSIFYDLQKEKLYEFGLCNKVIQPICVINNVKLDDEIYYQHGSKTLFIAGSVSNTQLKKIVNFECQIDQIIALNLLSLHGFQHPKFSFIPKLQIPNVIEIGDFRFMSVRNLVLNITQLLPNSFNSFLNITFLSLPYLKSNIVNCFQNCF</sequence>
<dbReference type="AlphaFoldDB" id="A0A146JW35"/>
<accession>A0A146JW35</accession>
<feature type="non-terminal residue" evidence="1">
    <location>
        <position position="319"/>
    </location>
</feature>
<proteinExistence type="predicted"/>
<evidence type="ECO:0008006" key="2">
    <source>
        <dbReference type="Google" id="ProtNLM"/>
    </source>
</evidence>